<dbReference type="PANTHER" id="PTHR11371">
    <property type="entry name" value="DEOXYRIBONUCLEASE"/>
    <property type="match status" value="1"/>
</dbReference>
<accession>A0A2Z4NCR4</accession>
<gene>
    <name evidence="3" type="ORF">DP065_01145</name>
</gene>
<evidence type="ECO:0000313" key="3">
    <source>
        <dbReference type="EMBL" id="AWX69361.1"/>
    </source>
</evidence>
<proteinExistence type="predicted"/>
<keyword evidence="4" id="KW-1185">Reference proteome</keyword>
<keyword evidence="2" id="KW-0812">Transmembrane</keyword>
<feature type="transmembrane region" description="Helical" evidence="2">
    <location>
        <begin position="30"/>
        <end position="49"/>
    </location>
</feature>
<dbReference type="CDD" id="cd10283">
    <property type="entry name" value="MnuA_DNase1-like"/>
    <property type="match status" value="1"/>
</dbReference>
<dbReference type="PANTHER" id="PTHR11371:SF31">
    <property type="entry name" value="EXTRACELLULAR NUCLEASE"/>
    <property type="match status" value="1"/>
</dbReference>
<dbReference type="Proteomes" id="UP000250218">
    <property type="component" value="Chromosome"/>
</dbReference>
<feature type="compositionally biased region" description="Pro residues" evidence="1">
    <location>
        <begin position="169"/>
        <end position="179"/>
    </location>
</feature>
<dbReference type="SUPFAM" id="SSF56219">
    <property type="entry name" value="DNase I-like"/>
    <property type="match status" value="1"/>
</dbReference>
<dbReference type="NCBIfam" id="NF045851">
    <property type="entry name" value="mem_nucl_MnuA"/>
    <property type="match status" value="1"/>
</dbReference>
<sequence>MTNKGSGNWTFYYIKVYCIIYNMKKLTKKALFLTFGSLIIPTISLAPIGCEFIDKSKENYFKSQFDNKKQKAIAEYQQELSKPPYETIWTEFLIKIGDLENQVVAKKITFEKACHEFDLVLLSLIDNKNEIDKENHNESNENNTGNNPNPDPTPNPNPHPNPDLTANPNPSPEPTPTPENPDANRKETIRHKLLWGHWNVLNESGNDDDKAKAKASIIKGINYDLIGLTEIKNETAVAKICNFLNEYVGFELYDYIQSKKLKSSYAGKNQAEIVGIIYKKDRLRPIPFTDNKIGDSYIQVFRNDIDSSINFEYARPPYGVKFEWFQDGKEDFTFIFDHFDSPGTKSGEPSAGKGQGVQEVAEASHISNVMDWFDQKDGENEDIFFAGDTNISYGNFDFAFNNMKNYKSALADIEENKSSLATKFYNYTNTYDKILYKTKWTLEKPFVYDLWSANKDPNIAPTPIDLGFVDGKPNASVKGKRTIRNISDHAPIGGTIVFDVTKTN</sequence>
<reference evidence="4" key="1">
    <citation type="submission" date="2018-06" db="EMBL/GenBank/DDBJ databases">
        <title>Complete genome sequences of Mycoplasma anatis, M. anseris and M. cloacale type strains.</title>
        <authorList>
            <person name="Grozner D."/>
            <person name="Forro B."/>
            <person name="Sulyok K.M."/>
            <person name="Marton S."/>
            <person name="Kreizinger Z."/>
            <person name="Banyai K."/>
            <person name="Gyuranecz M."/>
        </authorList>
    </citation>
    <scope>NUCLEOTIDE SEQUENCE [LARGE SCALE GENOMIC DNA]</scope>
    <source>
        <strain evidence="4">ATCC 49234</strain>
    </source>
</reference>
<dbReference type="Gene3D" id="3.60.10.10">
    <property type="entry name" value="Endonuclease/exonuclease/phosphatase"/>
    <property type="match status" value="1"/>
</dbReference>
<feature type="region of interest" description="Disordered" evidence="1">
    <location>
        <begin position="133"/>
        <end position="184"/>
    </location>
</feature>
<protein>
    <submittedName>
        <fullName evidence="3">Uncharacterized protein</fullName>
    </submittedName>
</protein>
<feature type="compositionally biased region" description="Pro residues" evidence="1">
    <location>
        <begin position="149"/>
        <end position="161"/>
    </location>
</feature>
<organism evidence="3 4">
    <name type="scientific">[Mycoplasma] anseris</name>
    <dbReference type="NCBI Taxonomy" id="92400"/>
    <lineage>
        <taxon>Bacteria</taxon>
        <taxon>Bacillati</taxon>
        <taxon>Mycoplasmatota</taxon>
        <taxon>Mycoplasmoidales</taxon>
        <taxon>Metamycoplasmataceae</taxon>
        <taxon>Metamycoplasma</taxon>
    </lineage>
</organism>
<evidence type="ECO:0000256" key="1">
    <source>
        <dbReference type="SAM" id="MobiDB-lite"/>
    </source>
</evidence>
<dbReference type="KEGG" id="mane:DP065_01145"/>
<evidence type="ECO:0000313" key="4">
    <source>
        <dbReference type="Proteomes" id="UP000250218"/>
    </source>
</evidence>
<keyword evidence="2" id="KW-0472">Membrane</keyword>
<keyword evidence="2" id="KW-1133">Transmembrane helix</keyword>
<dbReference type="EMBL" id="CP030140">
    <property type="protein sequence ID" value="AWX69361.1"/>
    <property type="molecule type" value="Genomic_DNA"/>
</dbReference>
<dbReference type="InterPro" id="IPR036691">
    <property type="entry name" value="Endo/exonu/phosph_ase_sf"/>
</dbReference>
<name>A0A2Z4NCR4_9BACT</name>
<evidence type="ECO:0000256" key="2">
    <source>
        <dbReference type="SAM" id="Phobius"/>
    </source>
</evidence>
<dbReference type="AlphaFoldDB" id="A0A2Z4NCR4"/>